<dbReference type="RefSeq" id="WP_144834582.1">
    <property type="nucleotide sequence ID" value="NZ_JAWDIU010000004.1"/>
</dbReference>
<reference evidence="1 2" key="1">
    <citation type="submission" date="2023-09" db="EMBL/GenBank/DDBJ databases">
        <title>Microbacterium fusihabitans sp. nov., Microbacterium phycihabitans sp. nov., and Microbacterium cervinum sp. nov., isolated from dried seaweeds of beach.</title>
        <authorList>
            <person name="Lee S.D."/>
        </authorList>
    </citation>
    <scope>NUCLEOTIDE SEQUENCE [LARGE SCALE GENOMIC DNA]</scope>
    <source>
        <strain evidence="1 2">KSW2-21</strain>
    </source>
</reference>
<organism evidence="1 2">
    <name type="scientific">Microbacterium algihabitans</name>
    <dbReference type="NCBI Taxonomy" id="3075992"/>
    <lineage>
        <taxon>Bacteria</taxon>
        <taxon>Bacillati</taxon>
        <taxon>Actinomycetota</taxon>
        <taxon>Actinomycetes</taxon>
        <taxon>Micrococcales</taxon>
        <taxon>Microbacteriaceae</taxon>
        <taxon>Microbacterium</taxon>
    </lineage>
</organism>
<sequence length="87" mass="9906">MPTTRLRTQVTHTRDVEEALRIARSLWPDESPSALLLHLVVRGGQAIRDEQAQNARARRGAVDAVVERFAGIYPEGYLRELRADWPE</sequence>
<proteinExistence type="predicted"/>
<evidence type="ECO:0000313" key="1">
    <source>
        <dbReference type="EMBL" id="MDU0327525.1"/>
    </source>
</evidence>
<gene>
    <name evidence="1" type="ORF">RWH43_12235</name>
</gene>
<protein>
    <submittedName>
        <fullName evidence="1">Uncharacterized protein</fullName>
    </submittedName>
</protein>
<dbReference type="EMBL" id="JAWDIU010000004">
    <property type="protein sequence ID" value="MDU0327525.1"/>
    <property type="molecule type" value="Genomic_DNA"/>
</dbReference>
<evidence type="ECO:0000313" key="2">
    <source>
        <dbReference type="Proteomes" id="UP001256673"/>
    </source>
</evidence>
<accession>A0ABU3RXB6</accession>
<keyword evidence="2" id="KW-1185">Reference proteome</keyword>
<name>A0ABU3RXB6_9MICO</name>
<dbReference type="Proteomes" id="UP001256673">
    <property type="component" value="Unassembled WGS sequence"/>
</dbReference>
<comment type="caution">
    <text evidence="1">The sequence shown here is derived from an EMBL/GenBank/DDBJ whole genome shotgun (WGS) entry which is preliminary data.</text>
</comment>